<accession>A0A7D9L9K9</accession>
<sequence>RRKSHLTLQQKFQIIIPLPLKGCQFTTGSWRWSTSWTWDTVDDALIVLDKKHDYGIATGFNVSTMDYQSCSVESLRYWAEDMNWTEASYFFSYSKPVMFKLNNMWHLSWNVKNLEKNVSKSFNGKILKFQIECEKPGPPQNEDEELEITSCFPVKVTGEFNVTSKYWDSQNTTGVNTEARTTSKSNQDALLLSLLIPLSLVVLIAGVLIVVCYIRRMACFAERQDPHHVVLDDDVVQKKLIKNPADESTV</sequence>
<proteinExistence type="predicted"/>
<organism evidence="1 2">
    <name type="scientific">Paramuricea clavata</name>
    <name type="common">Red gorgonian</name>
    <name type="synonym">Violescent sea-whip</name>
    <dbReference type="NCBI Taxonomy" id="317549"/>
    <lineage>
        <taxon>Eukaryota</taxon>
        <taxon>Metazoa</taxon>
        <taxon>Cnidaria</taxon>
        <taxon>Anthozoa</taxon>
        <taxon>Octocorallia</taxon>
        <taxon>Malacalcyonacea</taxon>
        <taxon>Plexauridae</taxon>
        <taxon>Paramuricea</taxon>
    </lineage>
</organism>
<comment type="caution">
    <text evidence="1">The sequence shown here is derived from an EMBL/GenBank/DDBJ whole genome shotgun (WGS) entry which is preliminary data.</text>
</comment>
<dbReference type="Proteomes" id="UP001152795">
    <property type="component" value="Unassembled WGS sequence"/>
</dbReference>
<keyword evidence="2" id="KW-1185">Reference proteome</keyword>
<dbReference type="OrthoDB" id="10542093at2759"/>
<reference evidence="1" key="1">
    <citation type="submission" date="2020-04" db="EMBL/GenBank/DDBJ databases">
        <authorList>
            <person name="Alioto T."/>
            <person name="Alioto T."/>
            <person name="Gomez Garrido J."/>
        </authorList>
    </citation>
    <scope>NUCLEOTIDE SEQUENCE</scope>
    <source>
        <strain evidence="1">A484AB</strain>
    </source>
</reference>
<evidence type="ECO:0000313" key="2">
    <source>
        <dbReference type="Proteomes" id="UP001152795"/>
    </source>
</evidence>
<gene>
    <name evidence="1" type="ORF">PACLA_8A044990</name>
</gene>
<name>A0A7D9L9K9_PARCT</name>
<feature type="non-terminal residue" evidence="1">
    <location>
        <position position="1"/>
    </location>
</feature>
<dbReference type="AlphaFoldDB" id="A0A7D9L9K9"/>
<protein>
    <submittedName>
        <fullName evidence="1">Uncharacterized protein</fullName>
    </submittedName>
</protein>
<dbReference type="EMBL" id="CACRXK020015591">
    <property type="protein sequence ID" value="CAB4028599.1"/>
    <property type="molecule type" value="Genomic_DNA"/>
</dbReference>
<evidence type="ECO:0000313" key="1">
    <source>
        <dbReference type="EMBL" id="CAB4028599.1"/>
    </source>
</evidence>